<dbReference type="PANTHER" id="PTHR46373">
    <property type="entry name" value="PROTEIN RKD4"/>
    <property type="match status" value="1"/>
</dbReference>
<comment type="caution">
    <text evidence="8">The sequence shown here is derived from an EMBL/GenBank/DDBJ whole genome shotgun (WGS) entry which is preliminary data.</text>
</comment>
<gene>
    <name evidence="8" type="ORF">D0Y65_001686</name>
</gene>
<evidence type="ECO:0000256" key="1">
    <source>
        <dbReference type="ARBA" id="ARBA00004049"/>
    </source>
</evidence>
<evidence type="ECO:0000256" key="4">
    <source>
        <dbReference type="ARBA" id="ARBA00023125"/>
    </source>
</evidence>
<dbReference type="Pfam" id="PF02042">
    <property type="entry name" value="RWP-RK"/>
    <property type="match status" value="1"/>
</dbReference>
<evidence type="ECO:0000256" key="3">
    <source>
        <dbReference type="ARBA" id="ARBA00023054"/>
    </source>
</evidence>
<evidence type="ECO:0000313" key="8">
    <source>
        <dbReference type="EMBL" id="RZC30204.1"/>
    </source>
</evidence>
<accession>A0A445M3R7</accession>
<proteinExistence type="predicted"/>
<dbReference type="InterPro" id="IPR003035">
    <property type="entry name" value="RWP-RK_dom"/>
</dbReference>
<dbReference type="PROSITE" id="PS51519">
    <property type="entry name" value="RWP_RK"/>
    <property type="match status" value="1"/>
</dbReference>
<sequence length="326" mass="37491">MESTLLTNLLVFNNTLQPELMRSVHVYRRGDGEKREVEREFVFSESGSYGEMQATPIPGLVKSRVSEVCEGHRNGVWLCVFAFHADHTPQFCRIPPVLLVTRNPKLKMIPNLLDDLHVIYKLDRKEEDSDIAQDYTGEERQGNSNNCQPSWKVFPVLDQDLNCLPYEDDESESLDNETDVESSPGLLAKKKRAPSDLVAKISLSDLVKYFGMPIVEASRNLNVGLTVLKRKCREFGIPRWPHRKIKSLDSLIHDLQEEVKSQELEDREAALAVAKRQRMLESEKENIEKKPFMDIQSETKRFRQDVFKRRHRARAVGKHNSTVSST</sequence>
<keyword evidence="3" id="KW-0175">Coiled coil</keyword>
<keyword evidence="6" id="KW-0539">Nucleus</keyword>
<protein>
    <submittedName>
        <fullName evidence="8">Protein RKD5</fullName>
    </submittedName>
</protein>
<dbReference type="GO" id="GO:0003677">
    <property type="term" value="F:DNA binding"/>
    <property type="evidence" value="ECO:0007669"/>
    <property type="project" value="UniProtKB-KW"/>
</dbReference>
<keyword evidence="4" id="KW-0238">DNA-binding</keyword>
<dbReference type="AlphaFoldDB" id="A0A445M3R7"/>
<dbReference type="EMBL" id="QZWG01000001">
    <property type="protein sequence ID" value="RZC30204.1"/>
    <property type="molecule type" value="Genomic_DNA"/>
</dbReference>
<keyword evidence="2" id="KW-0805">Transcription regulation</keyword>
<dbReference type="Proteomes" id="UP000289340">
    <property type="component" value="Chromosome 1"/>
</dbReference>
<evidence type="ECO:0000256" key="2">
    <source>
        <dbReference type="ARBA" id="ARBA00023015"/>
    </source>
</evidence>
<organism evidence="8 9">
    <name type="scientific">Glycine soja</name>
    <name type="common">Wild soybean</name>
    <dbReference type="NCBI Taxonomy" id="3848"/>
    <lineage>
        <taxon>Eukaryota</taxon>
        <taxon>Viridiplantae</taxon>
        <taxon>Streptophyta</taxon>
        <taxon>Embryophyta</taxon>
        <taxon>Tracheophyta</taxon>
        <taxon>Spermatophyta</taxon>
        <taxon>Magnoliopsida</taxon>
        <taxon>eudicotyledons</taxon>
        <taxon>Gunneridae</taxon>
        <taxon>Pentapetalae</taxon>
        <taxon>rosids</taxon>
        <taxon>fabids</taxon>
        <taxon>Fabales</taxon>
        <taxon>Fabaceae</taxon>
        <taxon>Papilionoideae</taxon>
        <taxon>50 kb inversion clade</taxon>
        <taxon>NPAAA clade</taxon>
        <taxon>indigoferoid/millettioid clade</taxon>
        <taxon>Phaseoleae</taxon>
        <taxon>Glycine</taxon>
        <taxon>Glycine subgen. Soja</taxon>
    </lineage>
</organism>
<dbReference type="InterPro" id="IPR044607">
    <property type="entry name" value="RKD-like"/>
</dbReference>
<evidence type="ECO:0000256" key="6">
    <source>
        <dbReference type="ARBA" id="ARBA00023242"/>
    </source>
</evidence>
<reference evidence="8 9" key="1">
    <citation type="submission" date="2018-09" db="EMBL/GenBank/DDBJ databases">
        <title>A high-quality reference genome of wild soybean provides a powerful tool to mine soybean genomes.</title>
        <authorList>
            <person name="Xie M."/>
            <person name="Chung C.Y.L."/>
            <person name="Li M.-W."/>
            <person name="Wong F.-L."/>
            <person name="Chan T.-F."/>
            <person name="Lam H.-M."/>
        </authorList>
    </citation>
    <scope>NUCLEOTIDE SEQUENCE [LARGE SCALE GENOMIC DNA]</scope>
    <source>
        <strain evidence="9">cv. W05</strain>
        <tissue evidence="8">Hypocotyl of etiolated seedlings</tissue>
    </source>
</reference>
<dbReference type="GO" id="GO:0003700">
    <property type="term" value="F:DNA-binding transcription factor activity"/>
    <property type="evidence" value="ECO:0007669"/>
    <property type="project" value="InterPro"/>
</dbReference>
<dbReference type="PANTHER" id="PTHR46373:SF12">
    <property type="entry name" value="PROTEIN RKD5"/>
    <property type="match status" value="1"/>
</dbReference>
<keyword evidence="9" id="KW-1185">Reference proteome</keyword>
<evidence type="ECO:0000313" key="9">
    <source>
        <dbReference type="Proteomes" id="UP000289340"/>
    </source>
</evidence>
<comment type="function">
    <text evidence="1">Putative transcription factor.</text>
</comment>
<dbReference type="Gramene" id="XM_028384882.1">
    <property type="protein sequence ID" value="XP_028240683.1"/>
    <property type="gene ID" value="LOC114419243"/>
</dbReference>
<keyword evidence="5" id="KW-0804">Transcription</keyword>
<feature type="domain" description="RWP-RK" evidence="7">
    <location>
        <begin position="183"/>
        <end position="268"/>
    </location>
</feature>
<evidence type="ECO:0000259" key="7">
    <source>
        <dbReference type="PROSITE" id="PS51519"/>
    </source>
</evidence>
<evidence type="ECO:0000256" key="5">
    <source>
        <dbReference type="ARBA" id="ARBA00023163"/>
    </source>
</evidence>
<name>A0A445M3R7_GLYSO</name>